<evidence type="ECO:0000313" key="4">
    <source>
        <dbReference type="Proteomes" id="UP000325372"/>
    </source>
</evidence>
<sequence>MTANRNLSVGVFVTVALLAGIALTLWVTGRKGTEPMEEYAVAIEDDVSGLGMGGPVYFLGVRVGEVDDIDIVAGDPPRIRVGIRVLASTPVNAGTWATLAPQGVTGISVINLSNEPGSLDPLVAGHRDRPEIPYRSSGFSAIMSTAPQLVAKMEDLVERAIAFSSPENAAALGQVLANIESLTSSLAERESSLADLPETFNLAMRDFRATVGHFDALLDQAGPEAVTALQNLSVATGQLSVTLERLERWTSVNQSDLDEFAANGLGQVPALVTEMRSAARQLEKLLERIEDNPSSVIYKPAPRGVIVED</sequence>
<feature type="domain" description="Mce/MlaD" evidence="2">
    <location>
        <begin position="39"/>
        <end position="113"/>
    </location>
</feature>
<organism evidence="3 4">
    <name type="scientific">Marinihelvus fidelis</name>
    <dbReference type="NCBI Taxonomy" id="2613842"/>
    <lineage>
        <taxon>Bacteria</taxon>
        <taxon>Pseudomonadati</taxon>
        <taxon>Pseudomonadota</taxon>
        <taxon>Gammaproteobacteria</taxon>
        <taxon>Chromatiales</taxon>
        <taxon>Wenzhouxiangellaceae</taxon>
        <taxon>Marinihelvus</taxon>
    </lineage>
</organism>
<dbReference type="PANTHER" id="PTHR36698">
    <property type="entry name" value="BLL5892 PROTEIN"/>
    <property type="match status" value="1"/>
</dbReference>
<evidence type="ECO:0000313" key="3">
    <source>
        <dbReference type="EMBL" id="KAA9133376.1"/>
    </source>
</evidence>
<dbReference type="InterPro" id="IPR003399">
    <property type="entry name" value="Mce/MlaD"/>
</dbReference>
<comment type="caution">
    <text evidence="3">The sequence shown here is derived from an EMBL/GenBank/DDBJ whole genome shotgun (WGS) entry which is preliminary data.</text>
</comment>
<accession>A0A5N0THP2</accession>
<evidence type="ECO:0000259" key="2">
    <source>
        <dbReference type="Pfam" id="PF02470"/>
    </source>
</evidence>
<keyword evidence="1" id="KW-0812">Transmembrane</keyword>
<dbReference type="AlphaFoldDB" id="A0A5N0THP2"/>
<evidence type="ECO:0000256" key="1">
    <source>
        <dbReference type="SAM" id="Phobius"/>
    </source>
</evidence>
<proteinExistence type="predicted"/>
<gene>
    <name evidence="3" type="ORF">F3N42_03240</name>
</gene>
<dbReference type="Pfam" id="PF02470">
    <property type="entry name" value="MlaD"/>
    <property type="match status" value="1"/>
</dbReference>
<reference evidence="3 4" key="1">
    <citation type="submission" date="2019-09" db="EMBL/GenBank/DDBJ databases">
        <title>Wenzhouxiangella sp. Genome sequencing and assembly.</title>
        <authorList>
            <person name="Zhang R."/>
        </authorList>
    </citation>
    <scope>NUCLEOTIDE SEQUENCE [LARGE SCALE GENOMIC DNA]</scope>
    <source>
        <strain evidence="3 4">W260</strain>
    </source>
</reference>
<dbReference type="Proteomes" id="UP000325372">
    <property type="component" value="Unassembled WGS sequence"/>
</dbReference>
<dbReference type="RefSeq" id="WP_150862935.1">
    <property type="nucleotide sequence ID" value="NZ_VYXP01000002.1"/>
</dbReference>
<protein>
    <submittedName>
        <fullName evidence="3">MCE family protein</fullName>
    </submittedName>
</protein>
<feature type="transmembrane region" description="Helical" evidence="1">
    <location>
        <begin position="7"/>
        <end position="27"/>
    </location>
</feature>
<keyword evidence="4" id="KW-1185">Reference proteome</keyword>
<dbReference type="EMBL" id="VYXP01000002">
    <property type="protein sequence ID" value="KAA9133376.1"/>
    <property type="molecule type" value="Genomic_DNA"/>
</dbReference>
<keyword evidence="1" id="KW-1133">Transmembrane helix</keyword>
<keyword evidence="1" id="KW-0472">Membrane</keyword>
<name>A0A5N0THP2_9GAMM</name>
<dbReference type="PANTHER" id="PTHR36698:SF2">
    <property type="entry name" value="MCE_MLAD DOMAIN-CONTAINING PROTEIN"/>
    <property type="match status" value="1"/>
</dbReference>